<evidence type="ECO:0000313" key="1">
    <source>
        <dbReference type="EMBL" id="KAG6968519.1"/>
    </source>
</evidence>
<reference evidence="1" key="1">
    <citation type="submission" date="2021-01" db="EMBL/GenBank/DDBJ databases">
        <title>Phytophthora aleatoria, a newly-described species from Pinus radiata is distinct from Phytophthora cactorum isolates based on comparative genomics.</title>
        <authorList>
            <person name="Mcdougal R."/>
            <person name="Panda P."/>
            <person name="Williams N."/>
            <person name="Studholme D.J."/>
        </authorList>
    </citation>
    <scope>NUCLEOTIDE SEQUENCE</scope>
    <source>
        <strain evidence="1">NZFS 3830</strain>
    </source>
</reference>
<dbReference type="AlphaFoldDB" id="A0A8T1UV13"/>
<dbReference type="EMBL" id="JAENGZ010000117">
    <property type="protein sequence ID" value="KAG6968519.1"/>
    <property type="molecule type" value="Genomic_DNA"/>
</dbReference>
<proteinExistence type="predicted"/>
<dbReference type="Proteomes" id="UP000688947">
    <property type="component" value="Unassembled WGS sequence"/>
</dbReference>
<organism evidence="1 2">
    <name type="scientific">Phytophthora cactorum</name>
    <dbReference type="NCBI Taxonomy" id="29920"/>
    <lineage>
        <taxon>Eukaryota</taxon>
        <taxon>Sar</taxon>
        <taxon>Stramenopiles</taxon>
        <taxon>Oomycota</taxon>
        <taxon>Peronosporomycetes</taxon>
        <taxon>Peronosporales</taxon>
        <taxon>Peronosporaceae</taxon>
        <taxon>Phytophthora</taxon>
    </lineage>
</organism>
<protein>
    <submittedName>
        <fullName evidence="1">Uncharacterized protein</fullName>
    </submittedName>
</protein>
<gene>
    <name evidence="1" type="ORF">JG687_00003695</name>
</gene>
<sequence>MAVPAKSSVFEKADATVWALLLGGAVYCKDNQLQNWLILDEQKDRPRQKLGQDHQSYRENPNLAREIERKAEACSSYSWRMRHQTRPLLSRIVIRELSFYKNERKMATETIPLV</sequence>
<comment type="caution">
    <text evidence="1">The sequence shown here is derived from an EMBL/GenBank/DDBJ whole genome shotgun (WGS) entry which is preliminary data.</text>
</comment>
<evidence type="ECO:0000313" key="2">
    <source>
        <dbReference type="Proteomes" id="UP000688947"/>
    </source>
</evidence>
<name>A0A8T1UV13_9STRA</name>
<accession>A0A8T1UV13</accession>